<comment type="caution">
    <text evidence="1">The sequence shown here is derived from an EMBL/GenBank/DDBJ whole genome shotgun (WGS) entry which is preliminary data.</text>
</comment>
<organism evidence="1 2">
    <name type="scientific">Corymbia citriodora subsp. variegata</name>
    <dbReference type="NCBI Taxonomy" id="360336"/>
    <lineage>
        <taxon>Eukaryota</taxon>
        <taxon>Viridiplantae</taxon>
        <taxon>Streptophyta</taxon>
        <taxon>Embryophyta</taxon>
        <taxon>Tracheophyta</taxon>
        <taxon>Spermatophyta</taxon>
        <taxon>Magnoliopsida</taxon>
        <taxon>eudicotyledons</taxon>
        <taxon>Gunneridae</taxon>
        <taxon>Pentapetalae</taxon>
        <taxon>rosids</taxon>
        <taxon>malvids</taxon>
        <taxon>Myrtales</taxon>
        <taxon>Myrtaceae</taxon>
        <taxon>Myrtoideae</taxon>
        <taxon>Eucalypteae</taxon>
        <taxon>Corymbia</taxon>
    </lineage>
</organism>
<dbReference type="Proteomes" id="UP000806378">
    <property type="component" value="Unassembled WGS sequence"/>
</dbReference>
<proteinExistence type="predicted"/>
<dbReference type="Gramene" id="rna-gnl|WGS:JABURB|Cocit.L3160.1">
    <property type="protein sequence ID" value="cds-KAF7847242.1"/>
    <property type="gene ID" value="gene-BT93_L3160"/>
</dbReference>
<accession>A0A8T0CKC3</accession>
<gene>
    <name evidence="1" type="ORF">BT93_L3160</name>
</gene>
<dbReference type="InterPro" id="IPR029058">
    <property type="entry name" value="AB_hydrolase_fold"/>
</dbReference>
<evidence type="ECO:0000313" key="1">
    <source>
        <dbReference type="EMBL" id="KAF7847242.1"/>
    </source>
</evidence>
<dbReference type="OrthoDB" id="7130006at2759"/>
<evidence type="ECO:0000313" key="2">
    <source>
        <dbReference type="Proteomes" id="UP000806378"/>
    </source>
</evidence>
<dbReference type="Gene3D" id="3.40.50.1820">
    <property type="entry name" value="alpha/beta hydrolase"/>
    <property type="match status" value="1"/>
</dbReference>
<dbReference type="SUPFAM" id="SSF53474">
    <property type="entry name" value="alpha/beta-Hydrolases"/>
    <property type="match status" value="1"/>
</dbReference>
<dbReference type="EMBL" id="MU091066">
    <property type="protein sequence ID" value="KAF7847242.1"/>
    <property type="molecule type" value="Genomic_DNA"/>
</dbReference>
<protein>
    <recommendedName>
        <fullName evidence="3">Epoxide hydrolase</fullName>
    </recommendedName>
</protein>
<sequence>MGGKDYVLKFPGIEEYIRSEKVKELVPRLEIVFSPEGTHFIQEQFPNEVNQLILNFLEKHI</sequence>
<dbReference type="AlphaFoldDB" id="A0A8T0CKC3"/>
<keyword evidence="2" id="KW-1185">Reference proteome</keyword>
<reference evidence="1" key="1">
    <citation type="submission" date="2020-05" db="EMBL/GenBank/DDBJ databases">
        <title>WGS assembly of Corymbia citriodora subspecies variegata.</title>
        <authorList>
            <person name="Barry K."/>
            <person name="Hundley H."/>
            <person name="Shu S."/>
            <person name="Jenkins J."/>
            <person name="Grimwood J."/>
            <person name="Baten A."/>
        </authorList>
    </citation>
    <scope>NUCLEOTIDE SEQUENCE</scope>
    <source>
        <strain evidence="1">CV2-018</strain>
    </source>
</reference>
<evidence type="ECO:0008006" key="3">
    <source>
        <dbReference type="Google" id="ProtNLM"/>
    </source>
</evidence>
<dbReference type="PANTHER" id="PTHR43329">
    <property type="entry name" value="EPOXIDE HYDROLASE"/>
    <property type="match status" value="1"/>
</dbReference>
<name>A0A8T0CKC3_CORYI</name>